<feature type="signal peptide" evidence="1">
    <location>
        <begin position="1"/>
        <end position="26"/>
    </location>
</feature>
<dbReference type="RefSeq" id="WP_073049210.1">
    <property type="nucleotide sequence ID" value="NZ_FQZL01000011.1"/>
</dbReference>
<gene>
    <name evidence="3" type="ORF">SAMN02745751_01756</name>
</gene>
<keyword evidence="4" id="KW-1185">Reference proteome</keyword>
<evidence type="ECO:0000256" key="1">
    <source>
        <dbReference type="SAM" id="SignalP"/>
    </source>
</evidence>
<feature type="domain" description="Cell wall hydrolase SleB" evidence="2">
    <location>
        <begin position="113"/>
        <end position="191"/>
    </location>
</feature>
<dbReference type="AlphaFoldDB" id="A0A1M6GLG6"/>
<dbReference type="GO" id="GO:0016787">
    <property type="term" value="F:hydrolase activity"/>
    <property type="evidence" value="ECO:0007669"/>
    <property type="project" value="UniProtKB-KW"/>
</dbReference>
<keyword evidence="1" id="KW-0732">Signal</keyword>
<protein>
    <submittedName>
        <fullName evidence="3">Cell Wall Hydrolase</fullName>
    </submittedName>
</protein>
<proteinExistence type="predicted"/>
<evidence type="ECO:0000313" key="4">
    <source>
        <dbReference type="Proteomes" id="UP000184052"/>
    </source>
</evidence>
<dbReference type="InterPro" id="IPR011105">
    <property type="entry name" value="Cell_wall_hydrolase_SleB"/>
</dbReference>
<sequence>MKKVLCMFLALIMISAGFSGCGNVEAYGYEIEYSTQMDDSNIYIDTALVMVETTVFGLGRYLAGVFEETIGRFDLAEMYAISQGDVDGEVYTEDELHLLSKIVTVESGDTSKEMALAIANTILNRVKSPEFPDTIEGVVYQVEIHVQFPPAHEDSFATLAPMPISTVAAREALEGNNNIGDALYFNNQPFSSKTDDLIDVIDGEYFYR</sequence>
<dbReference type="PROSITE" id="PS51257">
    <property type="entry name" value="PROKAR_LIPOPROTEIN"/>
    <property type="match status" value="1"/>
</dbReference>
<keyword evidence="3" id="KW-0378">Hydrolase</keyword>
<evidence type="ECO:0000313" key="3">
    <source>
        <dbReference type="EMBL" id="SHJ10792.1"/>
    </source>
</evidence>
<evidence type="ECO:0000259" key="2">
    <source>
        <dbReference type="Pfam" id="PF07486"/>
    </source>
</evidence>
<name>A0A1M6GLG6_9FIRM</name>
<dbReference type="Pfam" id="PF07486">
    <property type="entry name" value="Hydrolase_2"/>
    <property type="match status" value="1"/>
</dbReference>
<dbReference type="EMBL" id="FQZL01000011">
    <property type="protein sequence ID" value="SHJ10792.1"/>
    <property type="molecule type" value="Genomic_DNA"/>
</dbReference>
<dbReference type="Gene3D" id="1.10.10.2520">
    <property type="entry name" value="Cell wall hydrolase SleB, domain 1"/>
    <property type="match status" value="1"/>
</dbReference>
<dbReference type="OrthoDB" id="9785345at2"/>
<accession>A0A1M6GLG6</accession>
<dbReference type="InterPro" id="IPR042047">
    <property type="entry name" value="SleB_dom1"/>
</dbReference>
<dbReference type="STRING" id="1121476.SAMN02745751_01756"/>
<dbReference type="Proteomes" id="UP000184052">
    <property type="component" value="Unassembled WGS sequence"/>
</dbReference>
<organism evidence="3 4">
    <name type="scientific">Dethiosulfatibacter aminovorans DSM 17477</name>
    <dbReference type="NCBI Taxonomy" id="1121476"/>
    <lineage>
        <taxon>Bacteria</taxon>
        <taxon>Bacillati</taxon>
        <taxon>Bacillota</taxon>
        <taxon>Tissierellia</taxon>
        <taxon>Dethiosulfatibacter</taxon>
    </lineage>
</organism>
<reference evidence="3 4" key="1">
    <citation type="submission" date="2016-11" db="EMBL/GenBank/DDBJ databases">
        <authorList>
            <person name="Jaros S."/>
            <person name="Januszkiewicz K."/>
            <person name="Wedrychowicz H."/>
        </authorList>
    </citation>
    <scope>NUCLEOTIDE SEQUENCE [LARGE SCALE GENOMIC DNA]</scope>
    <source>
        <strain evidence="3 4">DSM 17477</strain>
    </source>
</reference>
<feature type="chain" id="PRO_5012070554" evidence="1">
    <location>
        <begin position="27"/>
        <end position="208"/>
    </location>
</feature>